<keyword evidence="1" id="KW-0812">Transmembrane</keyword>
<reference evidence="2" key="1">
    <citation type="journal article" date="2020" name="Nature">
        <title>Giant virus diversity and host interactions through global metagenomics.</title>
        <authorList>
            <person name="Schulz F."/>
            <person name="Roux S."/>
            <person name="Paez-Espino D."/>
            <person name="Jungbluth S."/>
            <person name="Walsh D.A."/>
            <person name="Denef V.J."/>
            <person name="McMahon K.D."/>
            <person name="Konstantinidis K.T."/>
            <person name="Eloe-Fadrosh E.A."/>
            <person name="Kyrpides N.C."/>
            <person name="Woyke T."/>
        </authorList>
    </citation>
    <scope>NUCLEOTIDE SEQUENCE</scope>
    <source>
        <strain evidence="2">GVMAG-M-3300023184-86</strain>
    </source>
</reference>
<evidence type="ECO:0000256" key="1">
    <source>
        <dbReference type="SAM" id="Phobius"/>
    </source>
</evidence>
<organism evidence="2">
    <name type="scientific">viral metagenome</name>
    <dbReference type="NCBI Taxonomy" id="1070528"/>
    <lineage>
        <taxon>unclassified sequences</taxon>
        <taxon>metagenomes</taxon>
        <taxon>organismal metagenomes</taxon>
    </lineage>
</organism>
<dbReference type="AlphaFoldDB" id="A0A6C0IGT6"/>
<proteinExistence type="predicted"/>
<sequence length="215" mass="24576">MRKCPPGVVCVENISMFFISICLLLVVYLIYTNMNRNIQINNHPSEKIIVNNETRENQSSGLFSWFQQPSWPYNNIPNDAYLNPYSAPLRDERYLVPQLNYIPPGTVPINVATSSVETSYRQVGILTPLNSSQKDNILPLMGRVLFNRRDLWNYYTISNQHNNVKLPISVKGRSALNDNGVDKLYNGDTVYVEGAGEAYKVTVYDNDTIKYLPFI</sequence>
<keyword evidence="1" id="KW-1133">Transmembrane helix</keyword>
<accession>A0A6C0IGT6</accession>
<protein>
    <submittedName>
        <fullName evidence="2">Uncharacterized protein</fullName>
    </submittedName>
</protein>
<dbReference type="Pfam" id="PF19059">
    <property type="entry name" value="DUF5755"/>
    <property type="match status" value="1"/>
</dbReference>
<dbReference type="InterPro" id="IPR043929">
    <property type="entry name" value="DUF5755"/>
</dbReference>
<name>A0A6C0IGT6_9ZZZZ</name>
<feature type="transmembrane region" description="Helical" evidence="1">
    <location>
        <begin position="14"/>
        <end position="31"/>
    </location>
</feature>
<dbReference type="EMBL" id="MN740173">
    <property type="protein sequence ID" value="QHT92009.1"/>
    <property type="molecule type" value="Genomic_DNA"/>
</dbReference>
<keyword evidence="1" id="KW-0472">Membrane</keyword>
<evidence type="ECO:0000313" key="2">
    <source>
        <dbReference type="EMBL" id="QHT92009.1"/>
    </source>
</evidence>